<name>A0AAV9IKC8_9RHOD</name>
<evidence type="ECO:0000313" key="2">
    <source>
        <dbReference type="EMBL" id="KAK4527840.1"/>
    </source>
</evidence>
<keyword evidence="1" id="KW-1133">Transmembrane helix</keyword>
<dbReference type="EMBL" id="JANCYU010000056">
    <property type="protein sequence ID" value="KAK4527840.1"/>
    <property type="molecule type" value="Genomic_DNA"/>
</dbReference>
<dbReference type="AlphaFoldDB" id="A0AAV9IKC8"/>
<reference evidence="2 3" key="1">
    <citation type="submission" date="2022-07" db="EMBL/GenBank/DDBJ databases">
        <title>Genome-wide signatures of adaptation to extreme environments.</title>
        <authorList>
            <person name="Cho C.H."/>
            <person name="Yoon H.S."/>
        </authorList>
    </citation>
    <scope>NUCLEOTIDE SEQUENCE [LARGE SCALE GENOMIC DNA]</scope>
    <source>
        <strain evidence="2 3">108.79 E11</strain>
    </source>
</reference>
<keyword evidence="1" id="KW-0472">Membrane</keyword>
<comment type="caution">
    <text evidence="2">The sequence shown here is derived from an EMBL/GenBank/DDBJ whole genome shotgun (WGS) entry which is preliminary data.</text>
</comment>
<evidence type="ECO:0000256" key="1">
    <source>
        <dbReference type="SAM" id="Phobius"/>
    </source>
</evidence>
<keyword evidence="1" id="KW-0812">Transmembrane</keyword>
<feature type="transmembrane region" description="Helical" evidence="1">
    <location>
        <begin position="170"/>
        <end position="192"/>
    </location>
</feature>
<evidence type="ECO:0000313" key="3">
    <source>
        <dbReference type="Proteomes" id="UP001300502"/>
    </source>
</evidence>
<dbReference type="Proteomes" id="UP001300502">
    <property type="component" value="Unassembled WGS sequence"/>
</dbReference>
<proteinExistence type="predicted"/>
<keyword evidence="3" id="KW-1185">Reference proteome</keyword>
<protein>
    <submittedName>
        <fullName evidence="2">Uncharacterized protein</fullName>
    </submittedName>
</protein>
<accession>A0AAV9IKC8</accession>
<sequence>MKIEEIIDDSSYQADLDKTTSIAKELNKHVLKEVYTISPELHPEKLLEMEERLKEIMPMKYFKPGTIGSFIYGCFNEKYDPHLECAVSPFHETYEHNKLYLINGLQYALVQNDKVSMYVVKEPTEKELILAGSLVSNPPNEMDLFDFYSRRYLKTVKVPTCSAKTKNNKYYIQFIVFGIILIALIAGGFFLMKKYRSFGTQRRQTLCEDF</sequence>
<organism evidence="2 3">
    <name type="scientific">Galdieria yellowstonensis</name>
    <dbReference type="NCBI Taxonomy" id="3028027"/>
    <lineage>
        <taxon>Eukaryota</taxon>
        <taxon>Rhodophyta</taxon>
        <taxon>Bangiophyceae</taxon>
        <taxon>Galdieriales</taxon>
        <taxon>Galdieriaceae</taxon>
        <taxon>Galdieria</taxon>
    </lineage>
</organism>
<gene>
    <name evidence="2" type="ORF">GAYE_SCF45G5771</name>
</gene>